<accession>A0ABP0MRI8</accession>
<feature type="transmembrane region" description="Helical" evidence="1">
    <location>
        <begin position="78"/>
        <end position="101"/>
    </location>
</feature>
<keyword evidence="1" id="KW-1133">Transmembrane helix</keyword>
<protein>
    <recommendedName>
        <fullName evidence="4">H(+)-exporting diphosphatase</fullName>
    </recommendedName>
</protein>
<evidence type="ECO:0000313" key="2">
    <source>
        <dbReference type="EMBL" id="CAK9053813.1"/>
    </source>
</evidence>
<comment type="caution">
    <text evidence="2">The sequence shown here is derived from an EMBL/GenBank/DDBJ whole genome shotgun (WGS) entry which is preliminary data.</text>
</comment>
<sequence length="115" mass="12947">VFIFASNWFFALAQILILSTSLLRGKNYVSLLQDFKKTYTSGIFTEAYLDEIILERTRRAPLSLVLQLYASSFVTTDFLVASIFTVSLLSSFCSALLGGFLEIHLDLSMSSWSRV</sequence>
<dbReference type="Proteomes" id="UP001642484">
    <property type="component" value="Unassembled WGS sequence"/>
</dbReference>
<dbReference type="EMBL" id="CAXAMN010019180">
    <property type="protein sequence ID" value="CAK9053813.1"/>
    <property type="molecule type" value="Genomic_DNA"/>
</dbReference>
<name>A0ABP0MRI8_9DINO</name>
<gene>
    <name evidence="2" type="ORF">CCMP2556_LOCUS26996</name>
</gene>
<evidence type="ECO:0008006" key="4">
    <source>
        <dbReference type="Google" id="ProtNLM"/>
    </source>
</evidence>
<keyword evidence="3" id="KW-1185">Reference proteome</keyword>
<evidence type="ECO:0000256" key="1">
    <source>
        <dbReference type="SAM" id="Phobius"/>
    </source>
</evidence>
<evidence type="ECO:0000313" key="3">
    <source>
        <dbReference type="Proteomes" id="UP001642484"/>
    </source>
</evidence>
<organism evidence="2 3">
    <name type="scientific">Durusdinium trenchii</name>
    <dbReference type="NCBI Taxonomy" id="1381693"/>
    <lineage>
        <taxon>Eukaryota</taxon>
        <taxon>Sar</taxon>
        <taxon>Alveolata</taxon>
        <taxon>Dinophyceae</taxon>
        <taxon>Suessiales</taxon>
        <taxon>Symbiodiniaceae</taxon>
        <taxon>Durusdinium</taxon>
    </lineage>
</organism>
<feature type="non-terminal residue" evidence="2">
    <location>
        <position position="1"/>
    </location>
</feature>
<keyword evidence="1" id="KW-0812">Transmembrane</keyword>
<proteinExistence type="predicted"/>
<reference evidence="2 3" key="1">
    <citation type="submission" date="2024-02" db="EMBL/GenBank/DDBJ databases">
        <authorList>
            <person name="Chen Y."/>
            <person name="Shah S."/>
            <person name="Dougan E. K."/>
            <person name="Thang M."/>
            <person name="Chan C."/>
        </authorList>
    </citation>
    <scope>NUCLEOTIDE SEQUENCE [LARGE SCALE GENOMIC DNA]</scope>
</reference>
<keyword evidence="1" id="KW-0472">Membrane</keyword>